<feature type="compositionally biased region" description="Gly residues" evidence="11">
    <location>
        <begin position="620"/>
        <end position="633"/>
    </location>
</feature>
<accession>A0ABV5LSU0</accession>
<evidence type="ECO:0000256" key="3">
    <source>
        <dbReference type="ARBA" id="ARBA00022679"/>
    </source>
</evidence>
<evidence type="ECO:0000313" key="14">
    <source>
        <dbReference type="EMBL" id="MFB9377162.1"/>
    </source>
</evidence>
<feature type="domain" description="PASTA" evidence="13">
    <location>
        <begin position="473"/>
        <end position="540"/>
    </location>
</feature>
<dbReference type="NCBIfam" id="NF033483">
    <property type="entry name" value="PknB_PASTA_kin"/>
    <property type="match status" value="1"/>
</dbReference>
<name>A0ABV5LSU0_9ACTN</name>
<dbReference type="InterPro" id="IPR011009">
    <property type="entry name" value="Kinase-like_dom_sf"/>
</dbReference>
<feature type="binding site" evidence="10">
    <location>
        <position position="53"/>
    </location>
    <ligand>
        <name>ATP</name>
        <dbReference type="ChEBI" id="CHEBI:30616"/>
    </ligand>
</feature>
<dbReference type="InterPro" id="IPR017441">
    <property type="entry name" value="Protein_kinase_ATP_BS"/>
</dbReference>
<feature type="domain" description="PASTA" evidence="13">
    <location>
        <begin position="541"/>
        <end position="606"/>
    </location>
</feature>
<feature type="compositionally biased region" description="Gly residues" evidence="11">
    <location>
        <begin position="698"/>
        <end position="710"/>
    </location>
</feature>
<dbReference type="PROSITE" id="PS00108">
    <property type="entry name" value="PROTEIN_KINASE_ST"/>
    <property type="match status" value="1"/>
</dbReference>
<dbReference type="PROSITE" id="PS51178">
    <property type="entry name" value="PASTA"/>
    <property type="match status" value="3"/>
</dbReference>
<comment type="catalytic activity">
    <reaction evidence="9">
        <text>L-seryl-[protein] + ATP = O-phospho-L-seryl-[protein] + ADP + H(+)</text>
        <dbReference type="Rhea" id="RHEA:17989"/>
        <dbReference type="Rhea" id="RHEA-COMP:9863"/>
        <dbReference type="Rhea" id="RHEA-COMP:11604"/>
        <dbReference type="ChEBI" id="CHEBI:15378"/>
        <dbReference type="ChEBI" id="CHEBI:29999"/>
        <dbReference type="ChEBI" id="CHEBI:30616"/>
        <dbReference type="ChEBI" id="CHEBI:83421"/>
        <dbReference type="ChEBI" id="CHEBI:456216"/>
        <dbReference type="EC" id="2.7.11.1"/>
    </reaction>
</comment>
<evidence type="ECO:0000313" key="15">
    <source>
        <dbReference type="Proteomes" id="UP001589748"/>
    </source>
</evidence>
<comment type="catalytic activity">
    <reaction evidence="8">
        <text>L-threonyl-[protein] + ATP = O-phospho-L-threonyl-[protein] + ADP + H(+)</text>
        <dbReference type="Rhea" id="RHEA:46608"/>
        <dbReference type="Rhea" id="RHEA-COMP:11060"/>
        <dbReference type="Rhea" id="RHEA-COMP:11605"/>
        <dbReference type="ChEBI" id="CHEBI:15378"/>
        <dbReference type="ChEBI" id="CHEBI:30013"/>
        <dbReference type="ChEBI" id="CHEBI:30616"/>
        <dbReference type="ChEBI" id="CHEBI:61977"/>
        <dbReference type="ChEBI" id="CHEBI:456216"/>
        <dbReference type="EC" id="2.7.11.1"/>
    </reaction>
</comment>
<dbReference type="Gene3D" id="1.10.510.10">
    <property type="entry name" value="Transferase(Phosphotransferase) domain 1"/>
    <property type="match status" value="1"/>
</dbReference>
<keyword evidence="5 10" id="KW-0547">Nucleotide-binding</keyword>
<dbReference type="Pfam" id="PF00069">
    <property type="entry name" value="Pkinase"/>
    <property type="match status" value="1"/>
</dbReference>
<dbReference type="GO" id="GO:0016301">
    <property type="term" value="F:kinase activity"/>
    <property type="evidence" value="ECO:0007669"/>
    <property type="project" value="UniProtKB-KW"/>
</dbReference>
<comment type="caution">
    <text evidence="14">The sequence shown here is derived from an EMBL/GenBank/DDBJ whole genome shotgun (WGS) entry which is preliminary data.</text>
</comment>
<dbReference type="InterPro" id="IPR008271">
    <property type="entry name" value="Ser/Thr_kinase_AS"/>
</dbReference>
<keyword evidence="15" id="KW-1185">Reference proteome</keyword>
<reference evidence="14 15" key="1">
    <citation type="submission" date="2024-09" db="EMBL/GenBank/DDBJ databases">
        <authorList>
            <person name="Sun Q."/>
            <person name="Mori K."/>
        </authorList>
    </citation>
    <scope>NUCLEOTIDE SEQUENCE [LARGE SCALE GENOMIC DNA]</scope>
    <source>
        <strain evidence="14 15">TISTR 1856</strain>
    </source>
</reference>
<evidence type="ECO:0000259" key="12">
    <source>
        <dbReference type="PROSITE" id="PS50011"/>
    </source>
</evidence>
<feature type="domain" description="Protein kinase" evidence="12">
    <location>
        <begin position="24"/>
        <end position="292"/>
    </location>
</feature>
<dbReference type="Proteomes" id="UP001589748">
    <property type="component" value="Unassembled WGS sequence"/>
</dbReference>
<dbReference type="SUPFAM" id="SSF56112">
    <property type="entry name" value="Protein kinase-like (PK-like)"/>
    <property type="match status" value="1"/>
</dbReference>
<dbReference type="SMART" id="SM00220">
    <property type="entry name" value="S_TKc"/>
    <property type="match status" value="1"/>
</dbReference>
<keyword evidence="7 10" id="KW-0067">ATP-binding</keyword>
<sequence>MTDGPEHFDEPAGSAGPRVLGGRYEVGSLLGRGGMAEVHVARDTRLGRTVAVKLLRPDLARDPSFQTRFRREAQSAASLNHPSIVAVYDTGADPSPQPGGSVVQLPYIVMEYIEGRTLRDTLRAGQPLSLEEALSVTEGVLNALAYSHRAGIVHRDIKPANVMITPAGEVKVMDFGIARTVSDSSATLTATSAVMGTAQYLSPEQARGEDVDARSDLYSTGCLLYEILTGRPPFTGEAPVAVAYQHVSEQPKPPSLLAPGLPPAVDQVVLMALSKDREHRYQSAGDFADDLRRAVEGRPLRGAAIAGAGATAATTVTPAVAAPAEATRAMPAATGATAAYGAAAAAYGAHAASDPSTGSLPPVEDRRSSRRGPVIAIVLLLAAGLAALVYVLTQTGDGGEPDPNQTSATTTTVPELGDTRESAQAALQDAGLRGDFRDVASDDVDSGGIVSVNPQVGASIATGGTVVVEVSTGAAEVPVPDVTNRSQSDARAELANAGLQVGDTQTVDDPNVDQGNVVRTDPAAGSSVARDTQVTLYLSSGQVEMQDLSGKTQQEATDILQGLNLNSTITYETTTDSSDDGVVLDQSVSPGSKVDTGTQVELVVGQLRETSSPSPSPSDGGSGGDGSGGGSDGSGSTPSASSPTPSANGSGSGTDPGTATPEQPGSAAAGSAAGAAAAAGPAGAAGRGVAVGRSGAAGAAGPGHGAPGRG</sequence>
<evidence type="ECO:0000256" key="6">
    <source>
        <dbReference type="ARBA" id="ARBA00022777"/>
    </source>
</evidence>
<feature type="region of interest" description="Disordered" evidence="11">
    <location>
        <begin position="572"/>
        <end position="710"/>
    </location>
</feature>
<dbReference type="EC" id="2.7.11.1" evidence="1"/>
<keyword evidence="3" id="KW-0808">Transferase</keyword>
<dbReference type="PANTHER" id="PTHR43289:SF6">
    <property type="entry name" value="SERINE_THREONINE-PROTEIN KINASE NEKL-3"/>
    <property type="match status" value="1"/>
</dbReference>
<feature type="compositionally biased region" description="Low complexity" evidence="11">
    <location>
        <begin position="634"/>
        <end position="649"/>
    </location>
</feature>
<organism evidence="14 15">
    <name type="scientific">Kineococcus gynurae</name>
    <dbReference type="NCBI Taxonomy" id="452979"/>
    <lineage>
        <taxon>Bacteria</taxon>
        <taxon>Bacillati</taxon>
        <taxon>Actinomycetota</taxon>
        <taxon>Actinomycetes</taxon>
        <taxon>Kineosporiales</taxon>
        <taxon>Kineosporiaceae</taxon>
        <taxon>Kineococcus</taxon>
    </lineage>
</organism>
<evidence type="ECO:0000256" key="4">
    <source>
        <dbReference type="ARBA" id="ARBA00022737"/>
    </source>
</evidence>
<dbReference type="EMBL" id="JBHMDM010000004">
    <property type="protein sequence ID" value="MFB9377162.1"/>
    <property type="molecule type" value="Genomic_DNA"/>
</dbReference>
<dbReference type="InterPro" id="IPR005543">
    <property type="entry name" value="PASTA_dom"/>
</dbReference>
<keyword evidence="2" id="KW-0723">Serine/threonine-protein kinase</keyword>
<dbReference type="PANTHER" id="PTHR43289">
    <property type="entry name" value="MITOGEN-ACTIVATED PROTEIN KINASE KINASE KINASE 20-RELATED"/>
    <property type="match status" value="1"/>
</dbReference>
<evidence type="ECO:0000256" key="10">
    <source>
        <dbReference type="PROSITE-ProRule" id="PRU10141"/>
    </source>
</evidence>
<protein>
    <recommendedName>
        <fullName evidence="1">non-specific serine/threonine protein kinase</fullName>
        <ecNumber evidence="1">2.7.11.1</ecNumber>
    </recommendedName>
</protein>
<dbReference type="Gene3D" id="3.30.10.20">
    <property type="match status" value="3"/>
</dbReference>
<dbReference type="RefSeq" id="WP_380134993.1">
    <property type="nucleotide sequence ID" value="NZ_JBHLUI010000003.1"/>
</dbReference>
<dbReference type="InterPro" id="IPR000719">
    <property type="entry name" value="Prot_kinase_dom"/>
</dbReference>
<evidence type="ECO:0000256" key="1">
    <source>
        <dbReference type="ARBA" id="ARBA00012513"/>
    </source>
</evidence>
<feature type="compositionally biased region" description="Polar residues" evidence="11">
    <location>
        <begin position="586"/>
        <end position="599"/>
    </location>
</feature>
<keyword evidence="6 14" id="KW-0418">Kinase</keyword>
<dbReference type="CDD" id="cd14014">
    <property type="entry name" value="STKc_PknB_like"/>
    <property type="match status" value="1"/>
</dbReference>
<feature type="domain" description="PASTA" evidence="13">
    <location>
        <begin position="407"/>
        <end position="472"/>
    </location>
</feature>
<dbReference type="PROSITE" id="PS50011">
    <property type="entry name" value="PROTEIN_KINASE_DOM"/>
    <property type="match status" value="1"/>
</dbReference>
<keyword evidence="4" id="KW-0677">Repeat</keyword>
<dbReference type="CDD" id="cd06577">
    <property type="entry name" value="PASTA_pknB"/>
    <property type="match status" value="3"/>
</dbReference>
<feature type="compositionally biased region" description="Low complexity" evidence="11">
    <location>
        <begin position="665"/>
        <end position="697"/>
    </location>
</feature>
<feature type="compositionally biased region" description="Polar residues" evidence="11">
    <location>
        <begin position="403"/>
        <end position="413"/>
    </location>
</feature>
<dbReference type="Gene3D" id="3.30.200.20">
    <property type="entry name" value="Phosphorylase Kinase, domain 1"/>
    <property type="match status" value="1"/>
</dbReference>
<evidence type="ECO:0000256" key="11">
    <source>
        <dbReference type="SAM" id="MobiDB-lite"/>
    </source>
</evidence>
<feature type="compositionally biased region" description="Low complexity" evidence="11">
    <location>
        <begin position="610"/>
        <end position="619"/>
    </location>
</feature>
<dbReference type="Pfam" id="PF03793">
    <property type="entry name" value="PASTA"/>
    <property type="match status" value="3"/>
</dbReference>
<feature type="region of interest" description="Disordered" evidence="11">
    <location>
        <begin position="396"/>
        <end position="418"/>
    </location>
</feature>
<gene>
    <name evidence="14" type="primary">pknB</name>
    <name evidence="14" type="ORF">ACFFVI_09280</name>
</gene>
<evidence type="ECO:0000256" key="5">
    <source>
        <dbReference type="ARBA" id="ARBA00022741"/>
    </source>
</evidence>
<evidence type="ECO:0000256" key="8">
    <source>
        <dbReference type="ARBA" id="ARBA00047899"/>
    </source>
</evidence>
<evidence type="ECO:0000256" key="9">
    <source>
        <dbReference type="ARBA" id="ARBA00048679"/>
    </source>
</evidence>
<evidence type="ECO:0000256" key="2">
    <source>
        <dbReference type="ARBA" id="ARBA00022527"/>
    </source>
</evidence>
<proteinExistence type="predicted"/>
<dbReference type="SMART" id="SM00740">
    <property type="entry name" value="PASTA"/>
    <property type="match status" value="3"/>
</dbReference>
<evidence type="ECO:0000256" key="7">
    <source>
        <dbReference type="ARBA" id="ARBA00022840"/>
    </source>
</evidence>
<evidence type="ECO:0000259" key="13">
    <source>
        <dbReference type="PROSITE" id="PS51178"/>
    </source>
</evidence>
<dbReference type="PROSITE" id="PS00107">
    <property type="entry name" value="PROTEIN_KINASE_ATP"/>
    <property type="match status" value="1"/>
</dbReference>